<keyword evidence="8" id="KW-0547">Nucleotide-binding</keyword>
<dbReference type="Pfam" id="PF07499">
    <property type="entry name" value="RuvA_C"/>
    <property type="match status" value="1"/>
</dbReference>
<evidence type="ECO:0000256" key="6">
    <source>
        <dbReference type="HAMAP-Rule" id="MF_00031"/>
    </source>
</evidence>
<dbReference type="SUPFAM" id="SSF46929">
    <property type="entry name" value="DNA helicase RuvA subunit, C-terminal domain"/>
    <property type="match status" value="1"/>
</dbReference>
<dbReference type="InterPro" id="IPR012340">
    <property type="entry name" value="NA-bd_OB-fold"/>
</dbReference>
<evidence type="ECO:0000256" key="4">
    <source>
        <dbReference type="ARBA" id="ARBA00023172"/>
    </source>
</evidence>
<evidence type="ECO:0000256" key="1">
    <source>
        <dbReference type="ARBA" id="ARBA00022490"/>
    </source>
</evidence>
<dbReference type="HOGENOM" id="CLU_087936_1_0_14"/>
<keyword evidence="8" id="KW-0067">ATP-binding</keyword>
<dbReference type="GO" id="GO:0006281">
    <property type="term" value="P:DNA repair"/>
    <property type="evidence" value="ECO:0007669"/>
    <property type="project" value="UniProtKB-UniRule"/>
</dbReference>
<dbReference type="InterPro" id="IPR013849">
    <property type="entry name" value="DNA_helicase_Holl-junc_RuvA_I"/>
</dbReference>
<dbReference type="GO" id="GO:0016787">
    <property type="term" value="F:hydrolase activity"/>
    <property type="evidence" value="ECO:0007669"/>
    <property type="project" value="UniProtKB-KW"/>
</dbReference>
<keyword evidence="2 6" id="KW-0227">DNA damage</keyword>
<dbReference type="Gene3D" id="2.40.50.140">
    <property type="entry name" value="Nucleic acid-binding proteins"/>
    <property type="match status" value="1"/>
</dbReference>
<dbReference type="Pfam" id="PF14520">
    <property type="entry name" value="HHH_5"/>
    <property type="match status" value="1"/>
</dbReference>
<dbReference type="GO" id="GO:0009378">
    <property type="term" value="F:four-way junction helicase activity"/>
    <property type="evidence" value="ECO:0007669"/>
    <property type="project" value="InterPro"/>
</dbReference>
<evidence type="ECO:0000313" key="8">
    <source>
        <dbReference type="EMBL" id="CCV65849.1"/>
    </source>
</evidence>
<feature type="domain" description="Helix-hairpin-helix DNA-binding motif class 1" evidence="7">
    <location>
        <begin position="70"/>
        <end position="89"/>
    </location>
</feature>
<dbReference type="GO" id="GO:0048476">
    <property type="term" value="C:Holliday junction resolvase complex"/>
    <property type="evidence" value="ECO:0007669"/>
    <property type="project" value="UniProtKB-UniRule"/>
</dbReference>
<dbReference type="GO" id="GO:0000400">
    <property type="term" value="F:four-way junction DNA binding"/>
    <property type="evidence" value="ECO:0007669"/>
    <property type="project" value="UniProtKB-UniRule"/>
</dbReference>
<feature type="domain" description="Helix-hairpin-helix DNA-binding motif class 1" evidence="7">
    <location>
        <begin position="105"/>
        <end position="124"/>
    </location>
</feature>
<dbReference type="SUPFAM" id="SSF50249">
    <property type="entry name" value="Nucleic acid-binding proteins"/>
    <property type="match status" value="1"/>
</dbReference>
<accession>U4KT05</accession>
<comment type="subcellular location">
    <subcellularLocation>
        <location evidence="6">Cytoplasm</location>
    </subcellularLocation>
</comment>
<dbReference type="InterPro" id="IPR000085">
    <property type="entry name" value="RuvA"/>
</dbReference>
<reference evidence="8 9" key="1">
    <citation type="journal article" date="2013" name="J. Mol. Microbiol. Biotechnol.">
        <title>Analysis of the Complete Genomes of Acholeplasma brassicae , A. palmae and A. laidlawii and Their Comparison to the Obligate Parasites from ' Candidatus Phytoplasma'.</title>
        <authorList>
            <person name="Kube M."/>
            <person name="Siewert C."/>
            <person name="Migdoll A.M."/>
            <person name="Duduk B."/>
            <person name="Holz S."/>
            <person name="Rabus R."/>
            <person name="Seemuller E."/>
            <person name="Mitrovic J."/>
            <person name="Muller I."/>
            <person name="Buttner C."/>
            <person name="Reinhardt R."/>
        </authorList>
    </citation>
    <scope>NUCLEOTIDE SEQUENCE [LARGE SCALE GENOMIC DNA]</scope>
    <source>
        <strain evidence="9">0502</strain>
    </source>
</reference>
<keyword evidence="8" id="KW-0347">Helicase</keyword>
<dbReference type="CDD" id="cd14332">
    <property type="entry name" value="UBA_RuvA_C"/>
    <property type="match status" value="1"/>
</dbReference>
<feature type="region of interest" description="Domain III" evidence="6">
    <location>
        <begin position="142"/>
        <end position="184"/>
    </location>
</feature>
<dbReference type="SUPFAM" id="SSF47781">
    <property type="entry name" value="RuvA domain 2-like"/>
    <property type="match status" value="1"/>
</dbReference>
<dbReference type="GO" id="GO:0009379">
    <property type="term" value="C:Holliday junction helicase complex"/>
    <property type="evidence" value="ECO:0007669"/>
    <property type="project" value="InterPro"/>
</dbReference>
<keyword evidence="5 6" id="KW-0234">DNA repair</keyword>
<comment type="subunit">
    <text evidence="6">Homotetramer. Forms an RuvA(8)-RuvB(12)-Holliday junction (HJ) complex. HJ DNA is sandwiched between 2 RuvA tetramers; dsDNA enters through RuvA and exits via RuvB. An RuvB hexamer assembles on each DNA strand where it exits the tetramer. Each RuvB hexamer is contacted by two RuvA subunits (via domain III) on 2 adjacent RuvB subunits; this complex drives branch migration. In the full resolvosome a probable DNA-RuvA(4)-RuvB(12)-RuvC(2) complex forms which resolves the HJ.</text>
</comment>
<dbReference type="GO" id="GO:0005524">
    <property type="term" value="F:ATP binding"/>
    <property type="evidence" value="ECO:0007669"/>
    <property type="project" value="InterPro"/>
</dbReference>
<dbReference type="NCBIfam" id="TIGR00084">
    <property type="entry name" value="ruvA"/>
    <property type="match status" value="1"/>
</dbReference>
<dbReference type="InterPro" id="IPR011114">
    <property type="entry name" value="RuvA_C"/>
</dbReference>
<sequence length="184" mass="20840">MYAYIKGVIKMIFPTNVVIENQGIGYLIVTPNPYVYRLEEETTIHIHHYLREDQDTLFGFSSIQARDLFIDLISVSGIGPKSALSILAVGKPTEIIFAIESQDVKYLTKFPGIGPKSAQQIILDLKGKLDKIEDTNEFMAQDEVKEALMALGYSQTEFKKIQKHLDQSLTTEQMIKQALQLLMK</sequence>
<dbReference type="HAMAP" id="MF_00031">
    <property type="entry name" value="DNA_HJ_migration_RuvA"/>
    <property type="match status" value="1"/>
</dbReference>
<name>U4KT05_9MOLU</name>
<dbReference type="Pfam" id="PF01330">
    <property type="entry name" value="RuvA_N"/>
    <property type="match status" value="1"/>
</dbReference>
<organism evidence="8 9">
    <name type="scientific">Acholeplasma brassicae</name>
    <dbReference type="NCBI Taxonomy" id="61635"/>
    <lineage>
        <taxon>Bacteria</taxon>
        <taxon>Bacillati</taxon>
        <taxon>Mycoplasmatota</taxon>
        <taxon>Mollicutes</taxon>
        <taxon>Acholeplasmatales</taxon>
        <taxon>Acholeplasmataceae</taxon>
        <taxon>Acholeplasma</taxon>
    </lineage>
</organism>
<protein>
    <recommendedName>
        <fullName evidence="6">Holliday junction branch migration complex subunit RuvA</fullName>
    </recommendedName>
</protein>
<dbReference type="KEGG" id="abra:BN85308280"/>
<evidence type="ECO:0000256" key="2">
    <source>
        <dbReference type="ARBA" id="ARBA00022763"/>
    </source>
</evidence>
<dbReference type="SMART" id="SM00278">
    <property type="entry name" value="HhH1"/>
    <property type="match status" value="2"/>
</dbReference>
<dbReference type="Gene3D" id="1.10.150.20">
    <property type="entry name" value="5' to 3' exonuclease, C-terminal subdomain"/>
    <property type="match status" value="1"/>
</dbReference>
<comment type="caution">
    <text evidence="6">Lacks conserved residue(s) required for the propagation of feature annotation.</text>
</comment>
<dbReference type="RefSeq" id="WP_030004711.1">
    <property type="nucleotide sequence ID" value="NC_022549.1"/>
</dbReference>
<comment type="domain">
    <text evidence="6">Has three domains with a flexible linker between the domains II and III and assumes an 'L' shape. Domain III is highly mobile and contacts RuvB.</text>
</comment>
<keyword evidence="3 6" id="KW-0238">DNA-binding</keyword>
<keyword evidence="1 6" id="KW-0963">Cytoplasm</keyword>
<dbReference type="Gene3D" id="1.10.8.10">
    <property type="entry name" value="DNA helicase RuvA subunit, C-terminal domain"/>
    <property type="match status" value="1"/>
</dbReference>
<dbReference type="AlphaFoldDB" id="U4KT05"/>
<dbReference type="STRING" id="61635.BN85308280"/>
<comment type="function">
    <text evidence="6">The RuvA-RuvB-RuvC complex processes Holliday junction (HJ) DNA during genetic recombination and DNA repair, while the RuvA-RuvB complex plays an important role in the rescue of blocked DNA replication forks via replication fork reversal (RFR). RuvA specifically binds to HJ cruciform DNA, conferring on it an open structure. The RuvB hexamer acts as an ATP-dependent pump, pulling dsDNA into and through the RuvAB complex. HJ branch migration allows RuvC to scan DNA until it finds its consensus sequence, where it cleaves and resolves the cruciform DNA.</text>
</comment>
<evidence type="ECO:0000256" key="3">
    <source>
        <dbReference type="ARBA" id="ARBA00023125"/>
    </source>
</evidence>
<proteinExistence type="inferred from homology"/>
<gene>
    <name evidence="6 8" type="primary">ruvA</name>
    <name evidence="8" type="ORF">BN85308280</name>
</gene>
<dbReference type="Proteomes" id="UP000032737">
    <property type="component" value="Chromosome"/>
</dbReference>
<dbReference type="GO" id="GO:0005737">
    <property type="term" value="C:cytoplasm"/>
    <property type="evidence" value="ECO:0007669"/>
    <property type="project" value="UniProtKB-SubCell"/>
</dbReference>
<dbReference type="OrthoDB" id="5293449at2"/>
<keyword evidence="4 6" id="KW-0233">DNA recombination</keyword>
<dbReference type="InterPro" id="IPR036267">
    <property type="entry name" value="RuvA_C_sf"/>
</dbReference>
<comment type="similarity">
    <text evidence="6">Belongs to the RuvA family.</text>
</comment>
<evidence type="ECO:0000256" key="5">
    <source>
        <dbReference type="ARBA" id="ARBA00023204"/>
    </source>
</evidence>
<evidence type="ECO:0000313" key="9">
    <source>
        <dbReference type="Proteomes" id="UP000032737"/>
    </source>
</evidence>
<keyword evidence="8" id="KW-0378">Hydrolase</keyword>
<dbReference type="InterPro" id="IPR010994">
    <property type="entry name" value="RuvA_2-like"/>
</dbReference>
<evidence type="ECO:0000259" key="7">
    <source>
        <dbReference type="SMART" id="SM00278"/>
    </source>
</evidence>
<dbReference type="GO" id="GO:0006310">
    <property type="term" value="P:DNA recombination"/>
    <property type="evidence" value="ECO:0007669"/>
    <property type="project" value="UniProtKB-UniRule"/>
</dbReference>
<dbReference type="EMBL" id="FO681348">
    <property type="protein sequence ID" value="CCV65849.1"/>
    <property type="molecule type" value="Genomic_DNA"/>
</dbReference>
<keyword evidence="9" id="KW-1185">Reference proteome</keyword>
<dbReference type="InterPro" id="IPR003583">
    <property type="entry name" value="Hlx-hairpin-Hlx_DNA-bd_motif"/>
</dbReference>